<dbReference type="Pfam" id="PF00440">
    <property type="entry name" value="TetR_N"/>
    <property type="match status" value="1"/>
</dbReference>
<dbReference type="EMBL" id="JAMTCO010000008">
    <property type="protein sequence ID" value="MCP2270979.1"/>
    <property type="molecule type" value="Genomic_DNA"/>
</dbReference>
<dbReference type="Pfam" id="PF13305">
    <property type="entry name" value="TetR_C_33"/>
    <property type="match status" value="1"/>
</dbReference>
<evidence type="ECO:0000256" key="1">
    <source>
        <dbReference type="ARBA" id="ARBA00023015"/>
    </source>
</evidence>
<dbReference type="InterPro" id="IPR025996">
    <property type="entry name" value="MT1864/Rv1816-like_C"/>
</dbReference>
<dbReference type="PANTHER" id="PTHR30055">
    <property type="entry name" value="HTH-TYPE TRANSCRIPTIONAL REGULATOR RUTR"/>
    <property type="match status" value="1"/>
</dbReference>
<evidence type="ECO:0000259" key="5">
    <source>
        <dbReference type="PROSITE" id="PS50977"/>
    </source>
</evidence>
<dbReference type="Gene3D" id="1.10.357.10">
    <property type="entry name" value="Tetracycline Repressor, domain 2"/>
    <property type="match status" value="1"/>
</dbReference>
<feature type="DNA-binding region" description="H-T-H motif" evidence="4">
    <location>
        <begin position="31"/>
        <end position="50"/>
    </location>
</feature>
<evidence type="ECO:0000256" key="4">
    <source>
        <dbReference type="PROSITE-ProRule" id="PRU00335"/>
    </source>
</evidence>
<proteinExistence type="predicted"/>
<dbReference type="InterPro" id="IPR009057">
    <property type="entry name" value="Homeodomain-like_sf"/>
</dbReference>
<dbReference type="Proteomes" id="UP001205185">
    <property type="component" value="Unassembled WGS sequence"/>
</dbReference>
<comment type="caution">
    <text evidence="6">The sequence shown here is derived from an EMBL/GenBank/DDBJ whole genome shotgun (WGS) entry which is preliminary data.</text>
</comment>
<evidence type="ECO:0000313" key="7">
    <source>
        <dbReference type="Proteomes" id="UP001205185"/>
    </source>
</evidence>
<reference evidence="6 7" key="1">
    <citation type="submission" date="2022-06" db="EMBL/GenBank/DDBJ databases">
        <title>Genomic Encyclopedia of Archaeal and Bacterial Type Strains, Phase II (KMG-II): from individual species to whole genera.</title>
        <authorList>
            <person name="Goeker M."/>
        </authorList>
    </citation>
    <scope>NUCLEOTIDE SEQUENCE [LARGE SCALE GENOMIC DNA]</scope>
    <source>
        <strain evidence="6 7">DSM 44255</strain>
    </source>
</reference>
<organism evidence="6 7">
    <name type="scientific">Actinokineospora diospyrosa</name>
    <dbReference type="NCBI Taxonomy" id="103728"/>
    <lineage>
        <taxon>Bacteria</taxon>
        <taxon>Bacillati</taxon>
        <taxon>Actinomycetota</taxon>
        <taxon>Actinomycetes</taxon>
        <taxon>Pseudonocardiales</taxon>
        <taxon>Pseudonocardiaceae</taxon>
        <taxon>Actinokineospora</taxon>
    </lineage>
</organism>
<protein>
    <submittedName>
        <fullName evidence="6">Transcriptional regulator, TetR family</fullName>
    </submittedName>
</protein>
<dbReference type="InterPro" id="IPR050109">
    <property type="entry name" value="HTH-type_TetR-like_transc_reg"/>
</dbReference>
<keyword evidence="2 4" id="KW-0238">DNA-binding</keyword>
<dbReference type="InterPro" id="IPR001647">
    <property type="entry name" value="HTH_TetR"/>
</dbReference>
<accession>A0ABT1IEJ2</accession>
<feature type="domain" description="HTH tetR-type" evidence="5">
    <location>
        <begin position="8"/>
        <end position="68"/>
    </location>
</feature>
<gene>
    <name evidence="6" type="ORF">LV75_003491</name>
</gene>
<dbReference type="InterPro" id="IPR036271">
    <property type="entry name" value="Tet_transcr_reg_TetR-rel_C_sf"/>
</dbReference>
<keyword evidence="7" id="KW-1185">Reference proteome</keyword>
<evidence type="ECO:0000313" key="6">
    <source>
        <dbReference type="EMBL" id="MCP2270979.1"/>
    </source>
</evidence>
<dbReference type="RefSeq" id="WP_253887941.1">
    <property type="nucleotide sequence ID" value="NZ_BAAAVB010000013.1"/>
</dbReference>
<evidence type="ECO:0000256" key="2">
    <source>
        <dbReference type="ARBA" id="ARBA00023125"/>
    </source>
</evidence>
<name>A0ABT1IEJ2_9PSEU</name>
<sequence>MSPRRSDPNIRAALVEITARLLAENGPQALSARRIAAEAGTSTMAVYTHFGGMRGLIREIVHEGFSRLQEHLRRIAATDDPVVDMAALGRAYRHNALANPHLYAIMFGAASHAGFSLSRQDRQHGRYTLAHVVACAQRCISAGRFRAEDAELVAHQMWIATHGLVTLELGGYLIEPCDADRCFEAQLVALMVSAGDGVDTAVAAVARSAGVFPTPPPPDRAALP</sequence>
<dbReference type="PANTHER" id="PTHR30055:SF209">
    <property type="entry name" value="POSSIBLE TRANSCRIPTIONAL REGULATORY PROTEIN (PROBABLY TETR-FAMILY)"/>
    <property type="match status" value="1"/>
</dbReference>
<dbReference type="SUPFAM" id="SSF48498">
    <property type="entry name" value="Tetracyclin repressor-like, C-terminal domain"/>
    <property type="match status" value="1"/>
</dbReference>
<keyword evidence="3" id="KW-0804">Transcription</keyword>
<dbReference type="SUPFAM" id="SSF46689">
    <property type="entry name" value="Homeodomain-like"/>
    <property type="match status" value="1"/>
</dbReference>
<dbReference type="PROSITE" id="PS50977">
    <property type="entry name" value="HTH_TETR_2"/>
    <property type="match status" value="1"/>
</dbReference>
<evidence type="ECO:0000256" key="3">
    <source>
        <dbReference type="ARBA" id="ARBA00023163"/>
    </source>
</evidence>
<keyword evidence="1" id="KW-0805">Transcription regulation</keyword>